<comment type="caution">
    <text evidence="7">The sequence shown here is derived from an EMBL/GenBank/DDBJ whole genome shotgun (WGS) entry which is preliminary data.</text>
</comment>
<dbReference type="OrthoDB" id="582337at2"/>
<sequence length="134" mass="14637">MTDEHEDTSLELSRKLVVLSAERTLSSWIRTALSLMALGFVIDRFGLILHRLPSSGTHAPLYPRMLSTWGGSILVGMGVLMTLAAGIRYLHFARGYRREHRTALGPSLHMGALFALLLAAFGTALIVLLIAVLP</sequence>
<feature type="transmembrane region" description="Helical" evidence="5">
    <location>
        <begin position="111"/>
        <end position="133"/>
    </location>
</feature>
<evidence type="ECO:0000259" key="6">
    <source>
        <dbReference type="Pfam" id="PF02656"/>
    </source>
</evidence>
<accession>A0A841KLY7</accession>
<keyword evidence="3 5" id="KW-1133">Transmembrane helix</keyword>
<dbReference type="InterPro" id="IPR003807">
    <property type="entry name" value="DUF202"/>
</dbReference>
<evidence type="ECO:0000256" key="4">
    <source>
        <dbReference type="ARBA" id="ARBA00023136"/>
    </source>
</evidence>
<reference evidence="7 8" key="1">
    <citation type="submission" date="2020-08" db="EMBL/GenBank/DDBJ databases">
        <title>Genomic Encyclopedia of Type Strains, Phase IV (KMG-IV): sequencing the most valuable type-strain genomes for metagenomic binning, comparative biology and taxonomic classification.</title>
        <authorList>
            <person name="Goeker M."/>
        </authorList>
    </citation>
    <scope>NUCLEOTIDE SEQUENCE [LARGE SCALE GENOMIC DNA]</scope>
    <source>
        <strain evidence="7 8">DSM 107085</strain>
    </source>
</reference>
<name>A0A841KLY7_9GAMM</name>
<dbReference type="Pfam" id="PF02656">
    <property type="entry name" value="DUF202"/>
    <property type="match status" value="1"/>
</dbReference>
<evidence type="ECO:0000256" key="5">
    <source>
        <dbReference type="SAM" id="Phobius"/>
    </source>
</evidence>
<evidence type="ECO:0000313" key="7">
    <source>
        <dbReference type="EMBL" id="MBB6183661.1"/>
    </source>
</evidence>
<comment type="subcellular location">
    <subcellularLocation>
        <location evidence="1">Endomembrane system</location>
        <topology evidence="1">Multi-pass membrane protein</topology>
    </subcellularLocation>
</comment>
<feature type="transmembrane region" description="Helical" evidence="5">
    <location>
        <begin position="69"/>
        <end position="90"/>
    </location>
</feature>
<dbReference type="RefSeq" id="WP_052394758.1">
    <property type="nucleotide sequence ID" value="NZ_JACHET010000001.1"/>
</dbReference>
<evidence type="ECO:0000313" key="8">
    <source>
        <dbReference type="Proteomes" id="UP000560000"/>
    </source>
</evidence>
<protein>
    <submittedName>
        <fullName evidence="7">Putative membrane protein</fullName>
    </submittedName>
</protein>
<evidence type="ECO:0000256" key="3">
    <source>
        <dbReference type="ARBA" id="ARBA00022989"/>
    </source>
</evidence>
<gene>
    <name evidence="7" type="ORF">HNQ86_001006</name>
</gene>
<dbReference type="Proteomes" id="UP000560000">
    <property type="component" value="Unassembled WGS sequence"/>
</dbReference>
<organism evidence="7 8">
    <name type="scientific">Oleiagrimonas soli</name>
    <dbReference type="NCBI Taxonomy" id="1543381"/>
    <lineage>
        <taxon>Bacteria</taxon>
        <taxon>Pseudomonadati</taxon>
        <taxon>Pseudomonadota</taxon>
        <taxon>Gammaproteobacteria</taxon>
        <taxon>Lysobacterales</taxon>
        <taxon>Rhodanobacteraceae</taxon>
        <taxon>Oleiagrimonas</taxon>
    </lineage>
</organism>
<evidence type="ECO:0000256" key="1">
    <source>
        <dbReference type="ARBA" id="ARBA00004127"/>
    </source>
</evidence>
<evidence type="ECO:0000256" key="2">
    <source>
        <dbReference type="ARBA" id="ARBA00022692"/>
    </source>
</evidence>
<keyword evidence="4 5" id="KW-0472">Membrane</keyword>
<proteinExistence type="predicted"/>
<dbReference type="GO" id="GO:0012505">
    <property type="term" value="C:endomembrane system"/>
    <property type="evidence" value="ECO:0007669"/>
    <property type="project" value="UniProtKB-SubCell"/>
</dbReference>
<keyword evidence="2 5" id="KW-0812">Transmembrane</keyword>
<feature type="domain" description="DUF202" evidence="6">
    <location>
        <begin position="18"/>
        <end position="94"/>
    </location>
</feature>
<dbReference type="AlphaFoldDB" id="A0A841KLY7"/>
<feature type="transmembrane region" description="Helical" evidence="5">
    <location>
        <begin position="28"/>
        <end position="49"/>
    </location>
</feature>
<dbReference type="EMBL" id="JACHET010000001">
    <property type="protein sequence ID" value="MBB6183661.1"/>
    <property type="molecule type" value="Genomic_DNA"/>
</dbReference>